<evidence type="ECO:0000256" key="3">
    <source>
        <dbReference type="ARBA" id="ARBA00022679"/>
    </source>
</evidence>
<keyword evidence="6 7" id="KW-0472">Membrane</keyword>
<feature type="transmembrane region" description="Helical" evidence="7">
    <location>
        <begin position="89"/>
        <end position="110"/>
    </location>
</feature>
<dbReference type="PANTHER" id="PTHR30576:SF0">
    <property type="entry name" value="UNDECAPRENYL-PHOSPHATE N-ACETYLGALACTOSAMINYL 1-PHOSPHATE TRANSFERASE-RELATED"/>
    <property type="match status" value="1"/>
</dbReference>
<keyword evidence="4 7" id="KW-0812">Transmembrane</keyword>
<proteinExistence type="inferred from homology"/>
<protein>
    <submittedName>
        <fullName evidence="9">Sugar transferase</fullName>
    </submittedName>
</protein>
<sequence length="473" mass="53999">MLEVKLENPRLKINASRVSKILRLIAPIILTADLFGLVISLALTSYLRLGHVQLILNPTTWAFVLLILTGMYLLDTYHPNKQIAGMRAGARVIISNSTTALLCSLLIYLANSWQKDLSLDPITFLISLVAFTIWAINIRLLAAQWERSHVQNSYWLMLGAGDRSMKFADIFSQTKHSGQLIVLTENPHIPKLNGMDPPLILDKLDNLPNWADQKWSGVVVGDGIDISDNLHQTLMKLRLQGIPVYRLPDACEELCWKISPSLLEDHWFAFSSGFNLVSGSLRIRVKRVIDIILATLLLVTLFPIMVVVGILIKLESPGPIFYSQIRTGLHGKPFRVYKFRSMYRDAEKRGAQWASERDPRITTVGYWLRILRIDELPQILNVLRGEMSLIGPRPERPEFDIKLKEAIPYYELRYLVKPGITGWAQVLYPYGASLEDSYEKLAYDLYYIKNYSLWLDFAIIFKTIRVVFLGKGR</sequence>
<dbReference type="Proteomes" id="UP000516013">
    <property type="component" value="Chromosome"/>
</dbReference>
<dbReference type="InterPro" id="IPR017475">
    <property type="entry name" value="EPS_sugar_tfrase"/>
</dbReference>
<feature type="transmembrane region" description="Helical" evidence="7">
    <location>
        <begin position="291"/>
        <end position="312"/>
    </location>
</feature>
<dbReference type="KEGG" id="ccur:IAR63_01940"/>
<comment type="subcellular location">
    <subcellularLocation>
        <location evidence="1">Membrane</location>
        <topology evidence="1">Multi-pass membrane protein</topology>
    </subcellularLocation>
</comment>
<feature type="transmembrane region" description="Helical" evidence="7">
    <location>
        <begin position="59"/>
        <end position="77"/>
    </location>
</feature>
<dbReference type="EMBL" id="CP060822">
    <property type="protein sequence ID" value="QNP29888.1"/>
    <property type="molecule type" value="Genomic_DNA"/>
</dbReference>
<dbReference type="GO" id="GO:0016780">
    <property type="term" value="F:phosphotransferase activity, for other substituted phosphate groups"/>
    <property type="evidence" value="ECO:0007669"/>
    <property type="project" value="TreeGrafter"/>
</dbReference>
<keyword evidence="3 9" id="KW-0808">Transferase</keyword>
<reference evidence="9 10" key="1">
    <citation type="submission" date="2020-08" db="EMBL/GenBank/DDBJ databases">
        <title>Complete genome sequence of Raphidiopsis curvispora isolated from drinking water reservoir in South Korea.</title>
        <authorList>
            <person name="Jeong J."/>
        </authorList>
    </citation>
    <scope>NUCLEOTIDE SEQUENCE [LARGE SCALE GENOMIC DNA]</scope>
    <source>
        <strain evidence="9 10">GIHE-G1</strain>
    </source>
</reference>
<feature type="transmembrane region" description="Helical" evidence="7">
    <location>
        <begin position="21"/>
        <end position="47"/>
    </location>
</feature>
<evidence type="ECO:0000256" key="5">
    <source>
        <dbReference type="ARBA" id="ARBA00022989"/>
    </source>
</evidence>
<dbReference type="AlphaFoldDB" id="A0A7H0F1H2"/>
<evidence type="ECO:0000256" key="7">
    <source>
        <dbReference type="SAM" id="Phobius"/>
    </source>
</evidence>
<name>A0A7H0F1H2_9CYAN</name>
<feature type="transmembrane region" description="Helical" evidence="7">
    <location>
        <begin position="122"/>
        <end position="142"/>
    </location>
</feature>
<evidence type="ECO:0000256" key="2">
    <source>
        <dbReference type="ARBA" id="ARBA00006464"/>
    </source>
</evidence>
<evidence type="ECO:0000256" key="4">
    <source>
        <dbReference type="ARBA" id="ARBA00022692"/>
    </source>
</evidence>
<keyword evidence="5 7" id="KW-1133">Transmembrane helix</keyword>
<dbReference type="InterPro" id="IPR003362">
    <property type="entry name" value="Bact_transf"/>
</dbReference>
<evidence type="ECO:0000313" key="9">
    <source>
        <dbReference type="EMBL" id="QNP29888.1"/>
    </source>
</evidence>
<evidence type="ECO:0000313" key="10">
    <source>
        <dbReference type="Proteomes" id="UP000516013"/>
    </source>
</evidence>
<accession>A0A7H0F1H2</accession>
<feature type="domain" description="Bacterial sugar transferase" evidence="8">
    <location>
        <begin position="286"/>
        <end position="468"/>
    </location>
</feature>
<evidence type="ECO:0000256" key="6">
    <source>
        <dbReference type="ARBA" id="ARBA00023136"/>
    </source>
</evidence>
<dbReference type="NCBIfam" id="TIGR03025">
    <property type="entry name" value="EPS_sugtrans"/>
    <property type="match status" value="1"/>
</dbReference>
<dbReference type="RefSeq" id="WP_187706384.1">
    <property type="nucleotide sequence ID" value="NZ_CP060822.1"/>
</dbReference>
<keyword evidence="10" id="KW-1185">Reference proteome</keyword>
<evidence type="ECO:0000256" key="1">
    <source>
        <dbReference type="ARBA" id="ARBA00004141"/>
    </source>
</evidence>
<dbReference type="PANTHER" id="PTHR30576">
    <property type="entry name" value="COLANIC BIOSYNTHESIS UDP-GLUCOSE LIPID CARRIER TRANSFERASE"/>
    <property type="match status" value="1"/>
</dbReference>
<evidence type="ECO:0000259" key="8">
    <source>
        <dbReference type="Pfam" id="PF02397"/>
    </source>
</evidence>
<dbReference type="Pfam" id="PF02397">
    <property type="entry name" value="Bac_transf"/>
    <property type="match status" value="1"/>
</dbReference>
<comment type="similarity">
    <text evidence="2">Belongs to the bacterial sugar transferase family.</text>
</comment>
<organism evidence="9 10">
    <name type="scientific">Cylindrospermopsis curvispora GIHE-G1</name>
    <dbReference type="NCBI Taxonomy" id="2666332"/>
    <lineage>
        <taxon>Bacteria</taxon>
        <taxon>Bacillati</taxon>
        <taxon>Cyanobacteriota</taxon>
        <taxon>Cyanophyceae</taxon>
        <taxon>Nostocales</taxon>
        <taxon>Aphanizomenonaceae</taxon>
        <taxon>Cylindrospermopsis</taxon>
    </lineage>
</organism>
<dbReference type="GO" id="GO:0016020">
    <property type="term" value="C:membrane"/>
    <property type="evidence" value="ECO:0007669"/>
    <property type="project" value="UniProtKB-SubCell"/>
</dbReference>
<gene>
    <name evidence="9" type="ORF">IAR63_01940</name>
</gene>